<feature type="compositionally biased region" description="Polar residues" evidence="1">
    <location>
        <begin position="34"/>
        <end position="45"/>
    </location>
</feature>
<dbReference type="GO" id="GO:0016872">
    <property type="term" value="F:intramolecular lyase activity"/>
    <property type="evidence" value="ECO:0007669"/>
    <property type="project" value="InterPro"/>
</dbReference>
<feature type="transmembrane region" description="Helical" evidence="2">
    <location>
        <begin position="77"/>
        <end position="101"/>
    </location>
</feature>
<reference evidence="4 5" key="1">
    <citation type="journal article" date="2018" name="BMC Genomics">
        <title>Comparative genome analyses reveal sequence features reflecting distinct modes of host-adaptation between dicot and monocot powdery mildew.</title>
        <authorList>
            <person name="Wu Y."/>
            <person name="Ma X."/>
            <person name="Pan Z."/>
            <person name="Kale S.D."/>
            <person name="Song Y."/>
            <person name="King H."/>
            <person name="Zhang Q."/>
            <person name="Presley C."/>
            <person name="Deng X."/>
            <person name="Wei C.I."/>
            <person name="Xiao S."/>
        </authorList>
    </citation>
    <scope>NUCLEOTIDE SEQUENCE [LARGE SCALE GENOMIC DNA]</scope>
    <source>
        <strain evidence="4">UMSG3</strain>
    </source>
</reference>
<dbReference type="SUPFAM" id="SSF54626">
    <property type="entry name" value="Chalcone isomerase"/>
    <property type="match status" value="1"/>
</dbReference>
<dbReference type="InterPro" id="IPR016088">
    <property type="entry name" value="Chalcone_isomerase_3-sand"/>
</dbReference>
<organism evidence="4 5">
    <name type="scientific">Golovinomyces cichoracearum</name>
    <dbReference type="NCBI Taxonomy" id="62708"/>
    <lineage>
        <taxon>Eukaryota</taxon>
        <taxon>Fungi</taxon>
        <taxon>Dikarya</taxon>
        <taxon>Ascomycota</taxon>
        <taxon>Pezizomycotina</taxon>
        <taxon>Leotiomycetes</taxon>
        <taxon>Erysiphales</taxon>
        <taxon>Erysiphaceae</taxon>
        <taxon>Golovinomyces</taxon>
    </lineage>
</organism>
<proteinExistence type="predicted"/>
<keyword evidence="2" id="KW-1133">Transmembrane helix</keyword>
<feature type="region of interest" description="Disordered" evidence="1">
    <location>
        <begin position="32"/>
        <end position="54"/>
    </location>
</feature>
<evidence type="ECO:0000256" key="2">
    <source>
        <dbReference type="SAM" id="Phobius"/>
    </source>
</evidence>
<evidence type="ECO:0000256" key="1">
    <source>
        <dbReference type="SAM" id="MobiDB-lite"/>
    </source>
</evidence>
<protein>
    <submittedName>
        <fullName evidence="4">Altered inheritance of mitochondria protein 18, mitochondrial</fullName>
    </submittedName>
</protein>
<dbReference type="STRING" id="62708.A0A420HGI3"/>
<sequence>MSQRILPHLASPLVRSLRKNTLQNQCLRFHRSTLRSNKQKSTTDSIPPGSIPKNAKLDPITIHRLRSAQRAYYKRRMVYCTIGVLFGMAGLYLTAIQAPLLPPESSNITSSSPISVNRLDSGRSDDDPIMVIGKKKNVITQKPGDRFEDHDDFVPTGNSVVTQFPTFLSINHTASSDQDLTEYQLLGLGIRTVSFLKIQVYVVGIYIASDDVATLQKSFIKRVNPLASTLVASERDDLCTKLHDPNISEDLWDAILKDDNCRMLIRIVPTRNTDFGHLRDAWVRTMTLRSQREGWQDEIFGKSVADFKKVFARGSVPKGKEILLTRGMKGNLEVWCSGDKDREKLGELHDERVSRAIWMGYLAGKSVACEGVREGVIASLLKFVERPIGTGIGLFE</sequence>
<comment type="caution">
    <text evidence="4">The sequence shown here is derived from an EMBL/GenBank/DDBJ whole genome shotgun (WGS) entry which is preliminary data.</text>
</comment>
<dbReference type="Proteomes" id="UP000283383">
    <property type="component" value="Unassembled WGS sequence"/>
</dbReference>
<dbReference type="PANTHER" id="PTHR47284:SF3">
    <property type="entry name" value="FATTY-ACID-BINDING PROTEIN 2"/>
    <property type="match status" value="1"/>
</dbReference>
<dbReference type="InterPro" id="IPR016087">
    <property type="entry name" value="Chalcone_isomerase"/>
</dbReference>
<name>A0A420HGI3_9PEZI</name>
<gene>
    <name evidence="4" type="ORF">GcM3_194033</name>
</gene>
<dbReference type="Pfam" id="PF16035">
    <property type="entry name" value="Chalcone_2"/>
    <property type="match status" value="1"/>
</dbReference>
<accession>A0A420HGI3</accession>
<dbReference type="AlphaFoldDB" id="A0A420HGI3"/>
<dbReference type="InterPro" id="IPR036298">
    <property type="entry name" value="Chalcone_isomerase_sf"/>
</dbReference>
<dbReference type="EMBL" id="MCBQ01019478">
    <property type="protein sequence ID" value="RKF56528.1"/>
    <property type="molecule type" value="Genomic_DNA"/>
</dbReference>
<feature type="compositionally biased region" description="Low complexity" evidence="1">
    <location>
        <begin position="106"/>
        <end position="115"/>
    </location>
</feature>
<evidence type="ECO:0000259" key="3">
    <source>
        <dbReference type="Pfam" id="PF16035"/>
    </source>
</evidence>
<feature type="domain" description="Chalcone isomerase" evidence="3">
    <location>
        <begin position="181"/>
        <end position="376"/>
    </location>
</feature>
<dbReference type="PANTHER" id="PTHR47284">
    <property type="entry name" value="FATTY-ACID-BINDING PROTEIN 2"/>
    <property type="match status" value="1"/>
</dbReference>
<evidence type="ECO:0000313" key="4">
    <source>
        <dbReference type="EMBL" id="RKF56528.1"/>
    </source>
</evidence>
<feature type="region of interest" description="Disordered" evidence="1">
    <location>
        <begin position="106"/>
        <end position="127"/>
    </location>
</feature>
<evidence type="ECO:0000313" key="5">
    <source>
        <dbReference type="Proteomes" id="UP000283383"/>
    </source>
</evidence>
<keyword evidence="2" id="KW-0812">Transmembrane</keyword>
<dbReference type="Gene3D" id="3.50.70.10">
    <property type="match status" value="1"/>
</dbReference>
<keyword evidence="5" id="KW-1185">Reference proteome</keyword>
<keyword evidence="2" id="KW-0472">Membrane</keyword>